<keyword evidence="3" id="KW-1185">Reference proteome</keyword>
<dbReference type="AlphaFoldDB" id="A0A7J5XCU2"/>
<feature type="compositionally biased region" description="Gly residues" evidence="1">
    <location>
        <begin position="60"/>
        <end position="74"/>
    </location>
</feature>
<proteinExistence type="predicted"/>
<feature type="region of interest" description="Disordered" evidence="1">
    <location>
        <begin position="45"/>
        <end position="83"/>
    </location>
</feature>
<evidence type="ECO:0000313" key="3">
    <source>
        <dbReference type="Proteomes" id="UP000518266"/>
    </source>
</evidence>
<gene>
    <name evidence="2" type="ORF">F7725_027067</name>
</gene>
<dbReference type="Proteomes" id="UP000518266">
    <property type="component" value="Unassembled WGS sequence"/>
</dbReference>
<evidence type="ECO:0000313" key="2">
    <source>
        <dbReference type="EMBL" id="KAF3834509.1"/>
    </source>
</evidence>
<evidence type="ECO:0000256" key="1">
    <source>
        <dbReference type="SAM" id="MobiDB-lite"/>
    </source>
</evidence>
<comment type="caution">
    <text evidence="2">The sequence shown here is derived from an EMBL/GenBank/DDBJ whole genome shotgun (WGS) entry which is preliminary data.</text>
</comment>
<name>A0A7J5XCU2_DISMA</name>
<protein>
    <submittedName>
        <fullName evidence="2">Uncharacterized protein</fullName>
    </submittedName>
</protein>
<reference evidence="2 3" key="1">
    <citation type="submission" date="2020-03" db="EMBL/GenBank/DDBJ databases">
        <title>Dissostichus mawsoni Genome sequencing and assembly.</title>
        <authorList>
            <person name="Park H."/>
        </authorList>
    </citation>
    <scope>NUCLEOTIDE SEQUENCE [LARGE SCALE GENOMIC DNA]</scope>
    <source>
        <strain evidence="2">DM0001</strain>
        <tissue evidence="2">Muscle</tissue>
    </source>
</reference>
<accession>A0A7J5XCU2</accession>
<sequence>MALKKPCFSFSLDGSQGPRPGPLQVSGRVRCCSWGDRSCKLLALVGPRRPTADPPPPRGSSGGPSGRTWSGGGASAARRRAGVAPPIRERVLRGRQRVGVVPLPPALPRVQGVRDLGVLGGLVPDGGSPVGRVQPHAGPAGAPGGQTVPRRGLLGAVRSRQLEGKYRGSSAYRCTSFRFPTDLASLSMPWPLERFSVLVFPSNKRRFCCERKLDLRYLAPGPSDPLEPRLRSKSALPLVSPGPSRWGRSPAQGGGWLKVGLRVMAVGRFPLRKASVLGSRPAGGGGVSVVRFPLGGAAGGRGGGSGPQALEGLVVQTLLRQEALRRVQQQQVLTGNTEGA</sequence>
<organism evidence="2 3">
    <name type="scientific">Dissostichus mawsoni</name>
    <name type="common">Antarctic cod</name>
    <dbReference type="NCBI Taxonomy" id="36200"/>
    <lineage>
        <taxon>Eukaryota</taxon>
        <taxon>Metazoa</taxon>
        <taxon>Chordata</taxon>
        <taxon>Craniata</taxon>
        <taxon>Vertebrata</taxon>
        <taxon>Euteleostomi</taxon>
        <taxon>Actinopterygii</taxon>
        <taxon>Neopterygii</taxon>
        <taxon>Teleostei</taxon>
        <taxon>Neoteleostei</taxon>
        <taxon>Acanthomorphata</taxon>
        <taxon>Eupercaria</taxon>
        <taxon>Perciformes</taxon>
        <taxon>Notothenioidei</taxon>
        <taxon>Nototheniidae</taxon>
        <taxon>Dissostichus</taxon>
    </lineage>
</organism>
<dbReference type="EMBL" id="JAAKFY010000025">
    <property type="protein sequence ID" value="KAF3834509.1"/>
    <property type="molecule type" value="Genomic_DNA"/>
</dbReference>
<feature type="non-terminal residue" evidence="2">
    <location>
        <position position="1"/>
    </location>
</feature>